<dbReference type="GO" id="GO:0016757">
    <property type="term" value="F:glycosyltransferase activity"/>
    <property type="evidence" value="ECO:0007669"/>
    <property type="project" value="InterPro"/>
</dbReference>
<dbReference type="Proteomes" id="UP001063350">
    <property type="component" value="Chromosome"/>
</dbReference>
<reference evidence="3" key="1">
    <citation type="submission" date="2020-12" db="EMBL/GenBank/DDBJ databases">
        <title>Desulfobium dissulfuricans gen. nov., sp. nov., a novel mesophilic, sulfate-reducing bacterium isolated from a deep-sea hydrothermal vent.</title>
        <authorList>
            <person name="Hashimoto Y."/>
            <person name="Tame A."/>
            <person name="Sawayama S."/>
            <person name="Miyazaki J."/>
            <person name="Takai K."/>
            <person name="Nakagawa S."/>
        </authorList>
    </citation>
    <scope>NUCLEOTIDE SEQUENCE</scope>
    <source>
        <strain evidence="3">GF1</strain>
    </source>
</reference>
<dbReference type="KEGG" id="ddu:GF1_21870"/>
<name>A0A915U1R8_9BACT</name>
<keyword evidence="4" id="KW-1185">Reference proteome</keyword>
<dbReference type="AlphaFoldDB" id="A0A915U1R8"/>
<protein>
    <submittedName>
        <fullName evidence="3">Glycosyl transferase</fullName>
    </submittedName>
</protein>
<evidence type="ECO:0000313" key="3">
    <source>
        <dbReference type="EMBL" id="BCO09811.1"/>
    </source>
</evidence>
<dbReference type="EMBL" id="AP024233">
    <property type="protein sequence ID" value="BCO09811.1"/>
    <property type="molecule type" value="Genomic_DNA"/>
</dbReference>
<dbReference type="RefSeq" id="WP_267926555.1">
    <property type="nucleotide sequence ID" value="NZ_AP024233.1"/>
</dbReference>
<dbReference type="CDD" id="cd03819">
    <property type="entry name" value="GT4_WavL-like"/>
    <property type="match status" value="1"/>
</dbReference>
<dbReference type="PANTHER" id="PTHR12526:SF638">
    <property type="entry name" value="SPORE COAT PROTEIN SA"/>
    <property type="match status" value="1"/>
</dbReference>
<accession>A0A915U1R8</accession>
<proteinExistence type="predicted"/>
<sequence length="381" mass="42257">MVARPLTIVQMLPELEGGGVERGTLELGRFLVQAGHRSLVISQGGRLVEQLETQGSIHLRYPFVGEKSPRALPSILRLRRDLLRHRVDILHLRSRLPAWVGYLAWKSLPAKKRPVLVTTFHGFYSVNSYSAVMTRGEKVIAVSRTIGEHIRAAYDVEEERIVVIHRGVDIDEFDPGKVGEKRVAELRSAWDIRPDAGPVILLPARVTRLKGHDVFFSALAMLRDQDWQAVCVGTIDESSHHVVALRKQLRELGLSGRIRLVDHCQDMAAALLLADIVVSASREPESFGRTVVEAQAMERPVIATAHGGSMETVEPGETGLLVQPGDATSLARGLHTLLADRTLRQQLGRAGREQVLKNFTVERMCSQTLALYESLLAQKGR</sequence>
<feature type="domain" description="Glycosyl transferase family 1" evidence="1">
    <location>
        <begin position="195"/>
        <end position="353"/>
    </location>
</feature>
<evidence type="ECO:0000313" key="4">
    <source>
        <dbReference type="Proteomes" id="UP001063350"/>
    </source>
</evidence>
<evidence type="ECO:0000259" key="2">
    <source>
        <dbReference type="Pfam" id="PF13439"/>
    </source>
</evidence>
<dbReference type="Gene3D" id="3.40.50.2000">
    <property type="entry name" value="Glycogen Phosphorylase B"/>
    <property type="match status" value="2"/>
</dbReference>
<dbReference type="Pfam" id="PF13439">
    <property type="entry name" value="Glyco_transf_4"/>
    <property type="match status" value="1"/>
</dbReference>
<feature type="domain" description="Glycosyltransferase subfamily 4-like N-terminal" evidence="2">
    <location>
        <begin position="18"/>
        <end position="171"/>
    </location>
</feature>
<dbReference type="InterPro" id="IPR028098">
    <property type="entry name" value="Glyco_trans_4-like_N"/>
</dbReference>
<keyword evidence="3" id="KW-0808">Transferase</keyword>
<dbReference type="SUPFAM" id="SSF53756">
    <property type="entry name" value="UDP-Glycosyltransferase/glycogen phosphorylase"/>
    <property type="match status" value="1"/>
</dbReference>
<gene>
    <name evidence="3" type="ORF">GF1_21870</name>
</gene>
<dbReference type="PANTHER" id="PTHR12526">
    <property type="entry name" value="GLYCOSYLTRANSFERASE"/>
    <property type="match status" value="1"/>
</dbReference>
<dbReference type="InterPro" id="IPR001296">
    <property type="entry name" value="Glyco_trans_1"/>
</dbReference>
<organism evidence="3 4">
    <name type="scientific">Desulfolithobacter dissulfuricans</name>
    <dbReference type="NCBI Taxonomy" id="2795293"/>
    <lineage>
        <taxon>Bacteria</taxon>
        <taxon>Pseudomonadati</taxon>
        <taxon>Thermodesulfobacteriota</taxon>
        <taxon>Desulfobulbia</taxon>
        <taxon>Desulfobulbales</taxon>
        <taxon>Desulfobulbaceae</taxon>
        <taxon>Desulfolithobacter</taxon>
    </lineage>
</organism>
<dbReference type="Pfam" id="PF00534">
    <property type="entry name" value="Glycos_transf_1"/>
    <property type="match status" value="1"/>
</dbReference>
<evidence type="ECO:0000259" key="1">
    <source>
        <dbReference type="Pfam" id="PF00534"/>
    </source>
</evidence>